<evidence type="ECO:0000313" key="4">
    <source>
        <dbReference type="Proteomes" id="UP000625711"/>
    </source>
</evidence>
<gene>
    <name evidence="3" type="ORF">GWI33_022498</name>
</gene>
<feature type="compositionally biased region" description="Polar residues" evidence="1">
    <location>
        <begin position="220"/>
        <end position="238"/>
    </location>
</feature>
<evidence type="ECO:0000256" key="1">
    <source>
        <dbReference type="SAM" id="MobiDB-lite"/>
    </source>
</evidence>
<organism evidence="3 4">
    <name type="scientific">Rhynchophorus ferrugineus</name>
    <name type="common">Red palm weevil</name>
    <name type="synonym">Curculio ferrugineus</name>
    <dbReference type="NCBI Taxonomy" id="354439"/>
    <lineage>
        <taxon>Eukaryota</taxon>
        <taxon>Metazoa</taxon>
        <taxon>Ecdysozoa</taxon>
        <taxon>Arthropoda</taxon>
        <taxon>Hexapoda</taxon>
        <taxon>Insecta</taxon>
        <taxon>Pterygota</taxon>
        <taxon>Neoptera</taxon>
        <taxon>Endopterygota</taxon>
        <taxon>Coleoptera</taxon>
        <taxon>Polyphaga</taxon>
        <taxon>Cucujiformia</taxon>
        <taxon>Curculionidae</taxon>
        <taxon>Dryophthorinae</taxon>
        <taxon>Rhynchophorus</taxon>
    </lineage>
</organism>
<reference evidence="3" key="1">
    <citation type="submission" date="2020-08" db="EMBL/GenBank/DDBJ databases">
        <title>Genome sequencing and assembly of the red palm weevil Rhynchophorus ferrugineus.</title>
        <authorList>
            <person name="Dias G.B."/>
            <person name="Bergman C.M."/>
            <person name="Manee M."/>
        </authorList>
    </citation>
    <scope>NUCLEOTIDE SEQUENCE</scope>
    <source>
        <strain evidence="3">AA-2017</strain>
        <tissue evidence="3">Whole larva</tissue>
    </source>
</reference>
<keyword evidence="2" id="KW-0732">Signal</keyword>
<dbReference type="AlphaFoldDB" id="A0A834MHJ4"/>
<feature type="compositionally biased region" description="Low complexity" evidence="1">
    <location>
        <begin position="87"/>
        <end position="115"/>
    </location>
</feature>
<keyword evidence="4" id="KW-1185">Reference proteome</keyword>
<comment type="caution">
    <text evidence="3">The sequence shown here is derived from an EMBL/GenBank/DDBJ whole genome shotgun (WGS) entry which is preliminary data.</text>
</comment>
<dbReference type="Proteomes" id="UP000625711">
    <property type="component" value="Unassembled WGS sequence"/>
</dbReference>
<dbReference type="EMBL" id="JAACXV010000082">
    <property type="protein sequence ID" value="KAF7284141.1"/>
    <property type="molecule type" value="Genomic_DNA"/>
</dbReference>
<evidence type="ECO:0000313" key="3">
    <source>
        <dbReference type="EMBL" id="KAF7284141.1"/>
    </source>
</evidence>
<feature type="signal peptide" evidence="2">
    <location>
        <begin position="1"/>
        <end position="21"/>
    </location>
</feature>
<feature type="region of interest" description="Disordered" evidence="1">
    <location>
        <begin position="134"/>
        <end position="157"/>
    </location>
</feature>
<name>A0A834MHJ4_RHYFE</name>
<feature type="region of interest" description="Disordered" evidence="1">
    <location>
        <begin position="86"/>
        <end position="115"/>
    </location>
</feature>
<protein>
    <submittedName>
        <fullName evidence="3">Uncharacterized protein</fullName>
    </submittedName>
</protein>
<evidence type="ECO:0000256" key="2">
    <source>
        <dbReference type="SAM" id="SignalP"/>
    </source>
</evidence>
<feature type="chain" id="PRO_5032949018" evidence="2">
    <location>
        <begin position="22"/>
        <end position="245"/>
    </location>
</feature>
<sequence>MLIKFLIVSLIIINGYDSCRAEYCHCDNGCVSITYNIGDKQNTIVKCLTTEEETCKYYTASDPSIISCNYHPNGLSVLNDLADGPITENSNSTASSTTMTTTTSNTSPTTANSTTTKITSKTLSTTGKTIWTTLSSTTSRTTPTTASTSTHNPNNENTTPSTAFTFLASSNIVLTCLFSINSNQNHLVMVQVWRKARQEGNIFYHPPSIESPTDIPFQKSKVSQSSEPSTLASQSLLSKIDRMSS</sequence>
<feature type="region of interest" description="Disordered" evidence="1">
    <location>
        <begin position="205"/>
        <end position="245"/>
    </location>
</feature>
<accession>A0A834MHJ4</accession>
<feature type="compositionally biased region" description="Low complexity" evidence="1">
    <location>
        <begin position="134"/>
        <end position="150"/>
    </location>
</feature>
<proteinExistence type="predicted"/>